<comment type="caution">
    <text evidence="1">The sequence shown here is derived from an EMBL/GenBank/DDBJ whole genome shotgun (WGS) entry which is preliminary data.</text>
</comment>
<proteinExistence type="predicted"/>
<sequence>MLVLNKKLLSIRLFMQHAPSTSSKDKKENEMAKITRFMRVTKQPKAHDKKVTALTSGKSVVEQKNVLRDDGEAVGRDEDESPRHIPTFVYETVKYKHKGESRAVSKELTRVVEYINSVYVVPQEFEQDAKFGCYSGLTYEKRVARAYTLGQLSCKIKGKDAPKPICLTCARVGHTYKQCPDGF</sequence>
<dbReference type="EMBL" id="CM047581">
    <property type="protein sequence ID" value="KAI9916180.1"/>
    <property type="molecule type" value="Genomic_DNA"/>
</dbReference>
<reference evidence="1 2" key="1">
    <citation type="journal article" date="2022" name="bioRxiv">
        <title>The genome of the oomycete Peronosclerospora sorghi, a cosmopolitan pathogen of maize and sorghum, is inflated with dispersed pseudogenes.</title>
        <authorList>
            <person name="Fletcher K."/>
            <person name="Martin F."/>
            <person name="Isakeit T."/>
            <person name="Cavanaugh K."/>
            <person name="Magill C."/>
            <person name="Michelmore R."/>
        </authorList>
    </citation>
    <scope>NUCLEOTIDE SEQUENCE [LARGE SCALE GENOMIC DNA]</scope>
    <source>
        <strain evidence="1">P6</strain>
    </source>
</reference>
<protein>
    <submittedName>
        <fullName evidence="1">Uncharacterized protein</fullName>
    </submittedName>
</protein>
<gene>
    <name evidence="1" type="ORF">PsorP6_016892</name>
</gene>
<name>A0ACC0WBH6_9STRA</name>
<evidence type="ECO:0000313" key="1">
    <source>
        <dbReference type="EMBL" id="KAI9916180.1"/>
    </source>
</evidence>
<organism evidence="1 2">
    <name type="scientific">Peronosclerospora sorghi</name>
    <dbReference type="NCBI Taxonomy" id="230839"/>
    <lineage>
        <taxon>Eukaryota</taxon>
        <taxon>Sar</taxon>
        <taxon>Stramenopiles</taxon>
        <taxon>Oomycota</taxon>
        <taxon>Peronosporomycetes</taxon>
        <taxon>Peronosporales</taxon>
        <taxon>Peronosporaceae</taxon>
        <taxon>Peronosclerospora</taxon>
    </lineage>
</organism>
<accession>A0ACC0WBH6</accession>
<keyword evidence="2" id="KW-1185">Reference proteome</keyword>
<evidence type="ECO:0000313" key="2">
    <source>
        <dbReference type="Proteomes" id="UP001163321"/>
    </source>
</evidence>
<dbReference type="Proteomes" id="UP001163321">
    <property type="component" value="Chromosome 2"/>
</dbReference>